<gene>
    <name evidence="1" type="ORF">MflW12_5740</name>
</gene>
<dbReference type="EMBL" id="CP022432">
    <property type="protein sequence ID" value="AVN65979.1"/>
    <property type="molecule type" value="Genomic_DNA"/>
</dbReference>
<dbReference type="Proteomes" id="UP000237990">
    <property type="component" value="Chromosome"/>
</dbReference>
<organism evidence="1 2">
    <name type="scientific">Mesoplasma florum</name>
    <name type="common">Acholeplasma florum</name>
    <dbReference type="NCBI Taxonomy" id="2151"/>
    <lineage>
        <taxon>Bacteria</taxon>
        <taxon>Bacillati</taxon>
        <taxon>Mycoplasmatota</taxon>
        <taxon>Mollicutes</taxon>
        <taxon>Entomoplasmatales</taxon>
        <taxon>Entomoplasmataceae</taxon>
        <taxon>Mesoplasma</taxon>
    </lineage>
</organism>
<accession>A0AAD0MP45</accession>
<proteinExistence type="predicted"/>
<sequence length="632" mass="73021">MCTTPDKGIKIQLFMEKEDSTYELNEFTDPANFSEQLIKNSKRISGVFDFNADVLKLTDKQIQELDDNQIKEYASALEEEMKLFDITKLYLITEEELTDENFDSVPKYLNQRLTYNSTEDEYDIDFVPIDEFTSLYDAQPLIIENTEPIKGKIKEINVTTPVGTLIGNIKLVNKKGHQPALIAAKGTELFPMLTFPRQTTPNLATTQYWGSRQIIMLQEIFSFLDSKNIAYDQEFSLADFLKLGSNAGDGSINVPRPKTIKYNETIEVDRGEWISSSGAYFWRPKIVQEQREKTIEIGSEYFEEYVRAGNRTSIQDIYSKVIKLENVRVSSNENIETSEAFETIKKMLTESFWKDLEFKGAIKTEFKNGQYVETIADENIYLRSQKYAGQDRYSVTTNLWLSWKRQNQDLVNANPEIIKRIENALAMLSGYIKCNYSINKGDNDDYKILLPYYFELQNKLVNPSSWQVYEDIRVKLKSNYGLFSKEGFTFTNKDISKAKIYELDYNHFAFIELTKNVETASIPSSAPLDQQTANGEYSKYLMHNFSNTDINKKLLKNRYGSGSMDYDPIGSTIYNSGYFEVNEDYYEELVLSAFYGYGEWIIDLISNDELVTIKKKLFSKSDSTKTLINLII</sequence>
<evidence type="ECO:0000313" key="1">
    <source>
        <dbReference type="EMBL" id="AVN65979.1"/>
    </source>
</evidence>
<dbReference type="AlphaFoldDB" id="A0AAD0MP45"/>
<protein>
    <submittedName>
        <fullName evidence="1">Uncharacterized protein</fullName>
    </submittedName>
</protein>
<evidence type="ECO:0000313" key="2">
    <source>
        <dbReference type="Proteomes" id="UP000237990"/>
    </source>
</evidence>
<reference evidence="1 2" key="1">
    <citation type="submission" date="2017-07" db="EMBL/GenBank/DDBJ databases">
        <title>Comparative genomic analysis of Mesoplasma florum.</title>
        <authorList>
            <person name="Baby V."/>
            <person name="Lachance J.-C."/>
            <person name="Gagnon J."/>
            <person name="Lucier J.-F."/>
            <person name="Matteau D."/>
            <person name="Knight T.F."/>
            <person name="Rodrigue S."/>
        </authorList>
    </citation>
    <scope>NUCLEOTIDE SEQUENCE [LARGE SCALE GENOMIC DNA]</scope>
    <source>
        <strain evidence="1 2">W12</strain>
    </source>
</reference>
<name>A0AAD0MP45_MESFO</name>